<evidence type="ECO:0000313" key="2">
    <source>
        <dbReference type="EMBL" id="ETV82299.1"/>
    </source>
</evidence>
<dbReference type="GeneID" id="20806984"/>
<gene>
    <name evidence="2" type="ORF">H257_04988</name>
</gene>
<organism evidence="2">
    <name type="scientific">Aphanomyces astaci</name>
    <name type="common">Crayfish plague agent</name>
    <dbReference type="NCBI Taxonomy" id="112090"/>
    <lineage>
        <taxon>Eukaryota</taxon>
        <taxon>Sar</taxon>
        <taxon>Stramenopiles</taxon>
        <taxon>Oomycota</taxon>
        <taxon>Saprolegniomycetes</taxon>
        <taxon>Saprolegniales</taxon>
        <taxon>Verrucalvaceae</taxon>
        <taxon>Aphanomyces</taxon>
    </lineage>
</organism>
<feature type="region of interest" description="Disordered" evidence="1">
    <location>
        <begin position="1"/>
        <end position="24"/>
    </location>
</feature>
<dbReference type="EMBL" id="KI913122">
    <property type="protein sequence ID" value="ETV82299.1"/>
    <property type="molecule type" value="Genomic_DNA"/>
</dbReference>
<proteinExistence type="predicted"/>
<dbReference type="AlphaFoldDB" id="W4GTG8"/>
<feature type="compositionally biased region" description="Basic and acidic residues" evidence="1">
    <location>
        <begin position="7"/>
        <end position="20"/>
    </location>
</feature>
<dbReference type="RefSeq" id="XP_009827968.1">
    <property type="nucleotide sequence ID" value="XM_009829666.1"/>
</dbReference>
<dbReference type="VEuPathDB" id="FungiDB:H257_04988"/>
<name>W4GTG8_APHAT</name>
<reference evidence="2" key="1">
    <citation type="submission" date="2013-12" db="EMBL/GenBank/DDBJ databases">
        <title>The Genome Sequence of Aphanomyces astaci APO3.</title>
        <authorList>
            <consortium name="The Broad Institute Genomics Platform"/>
            <person name="Russ C."/>
            <person name="Tyler B."/>
            <person name="van West P."/>
            <person name="Dieguez-Uribeondo J."/>
            <person name="Young S.K."/>
            <person name="Zeng Q."/>
            <person name="Gargeya S."/>
            <person name="Fitzgerald M."/>
            <person name="Abouelleil A."/>
            <person name="Alvarado L."/>
            <person name="Chapman S.B."/>
            <person name="Gainer-Dewar J."/>
            <person name="Goldberg J."/>
            <person name="Griggs A."/>
            <person name="Gujja S."/>
            <person name="Hansen M."/>
            <person name="Howarth C."/>
            <person name="Imamovic A."/>
            <person name="Ireland A."/>
            <person name="Larimer J."/>
            <person name="McCowan C."/>
            <person name="Murphy C."/>
            <person name="Pearson M."/>
            <person name="Poon T.W."/>
            <person name="Priest M."/>
            <person name="Roberts A."/>
            <person name="Saif S."/>
            <person name="Shea T."/>
            <person name="Sykes S."/>
            <person name="Wortman J."/>
            <person name="Nusbaum C."/>
            <person name="Birren B."/>
        </authorList>
    </citation>
    <scope>NUCLEOTIDE SEQUENCE [LARGE SCALE GENOMIC DNA]</scope>
    <source>
        <strain evidence="2">APO3</strain>
    </source>
</reference>
<sequence>MGPAAHPWRERASQRVDHRQGNAATTTELDWPFDNLSALHHPITMTSMQVESCISCIPLPVVCDACTASPSETELEFLVHQVNQLPTDALEEMIYIVSAYEPQWLDVLERSVDSNFDVTTLSPLAIEVMQHYVYTNLACCFVANMDNNHTSNDDDMDVGA</sequence>
<accession>W4GTG8</accession>
<protein>
    <submittedName>
        <fullName evidence="2">Uncharacterized protein</fullName>
    </submittedName>
</protein>
<evidence type="ECO:0000256" key="1">
    <source>
        <dbReference type="SAM" id="MobiDB-lite"/>
    </source>
</evidence>